<keyword evidence="2" id="KW-1185">Reference proteome</keyword>
<evidence type="ECO:0000313" key="2">
    <source>
        <dbReference type="Proteomes" id="UP001163603"/>
    </source>
</evidence>
<organism evidence="1 2">
    <name type="scientific">Pistacia integerrima</name>
    <dbReference type="NCBI Taxonomy" id="434235"/>
    <lineage>
        <taxon>Eukaryota</taxon>
        <taxon>Viridiplantae</taxon>
        <taxon>Streptophyta</taxon>
        <taxon>Embryophyta</taxon>
        <taxon>Tracheophyta</taxon>
        <taxon>Spermatophyta</taxon>
        <taxon>Magnoliopsida</taxon>
        <taxon>eudicotyledons</taxon>
        <taxon>Gunneridae</taxon>
        <taxon>Pentapetalae</taxon>
        <taxon>rosids</taxon>
        <taxon>malvids</taxon>
        <taxon>Sapindales</taxon>
        <taxon>Anacardiaceae</taxon>
        <taxon>Pistacia</taxon>
    </lineage>
</organism>
<name>A0ACC0YDU7_9ROSI</name>
<proteinExistence type="predicted"/>
<protein>
    <submittedName>
        <fullName evidence="1">Uncharacterized protein</fullName>
    </submittedName>
</protein>
<sequence length="194" mass="21308">MSASLNPNFHELDDDHNKQPSSTFKLFGSLVQNCGNETPATASPCNGDIRRFVCSYCCRTFRNSQALGGHQNAHRKERQLVNLAKCYGNLHRRGLVSTVEISAEHAARSAPLIDYAIESNYMRVGADRFHCLSPPLILSHGGYCGRLPPQLPVEGSSSSTVEVLEDPKAFPSIAVEDEDEDDVDLHLRLAPSKS</sequence>
<dbReference type="Proteomes" id="UP001163603">
    <property type="component" value="Chromosome 7"/>
</dbReference>
<comment type="caution">
    <text evidence="1">The sequence shown here is derived from an EMBL/GenBank/DDBJ whole genome shotgun (WGS) entry which is preliminary data.</text>
</comment>
<evidence type="ECO:0000313" key="1">
    <source>
        <dbReference type="EMBL" id="KAJ0034405.1"/>
    </source>
</evidence>
<gene>
    <name evidence="1" type="ORF">Pint_24402</name>
</gene>
<accession>A0ACC0YDU7</accession>
<dbReference type="EMBL" id="CM047742">
    <property type="protein sequence ID" value="KAJ0034405.1"/>
    <property type="molecule type" value="Genomic_DNA"/>
</dbReference>
<reference evidence="2" key="1">
    <citation type="journal article" date="2023" name="G3 (Bethesda)">
        <title>Genome assembly and association tests identify interacting loci associated with vigor, precocity, and sex in interspecific pistachio rootstocks.</title>
        <authorList>
            <person name="Palmer W."/>
            <person name="Jacygrad E."/>
            <person name="Sagayaradj S."/>
            <person name="Cavanaugh K."/>
            <person name="Han R."/>
            <person name="Bertier L."/>
            <person name="Beede B."/>
            <person name="Kafkas S."/>
            <person name="Golino D."/>
            <person name="Preece J."/>
            <person name="Michelmore R."/>
        </authorList>
    </citation>
    <scope>NUCLEOTIDE SEQUENCE [LARGE SCALE GENOMIC DNA]</scope>
</reference>